<dbReference type="InterPro" id="IPR003439">
    <property type="entry name" value="ABC_transporter-like_ATP-bd"/>
</dbReference>
<dbReference type="NCBIfam" id="TIGR01978">
    <property type="entry name" value="sufC"/>
    <property type="match status" value="1"/>
</dbReference>
<dbReference type="Proteomes" id="UP000071392">
    <property type="component" value="Unassembled WGS sequence"/>
</dbReference>
<keyword evidence="2" id="KW-0547">Nucleotide-binding</keyword>
<name>A0A139SP52_9BACT</name>
<dbReference type="OrthoDB" id="9806149at2"/>
<evidence type="ECO:0000256" key="2">
    <source>
        <dbReference type="ARBA" id="ARBA00022741"/>
    </source>
</evidence>
<keyword evidence="6" id="KW-1185">Reference proteome</keyword>
<feature type="domain" description="ABC transporter" evidence="4">
    <location>
        <begin position="4"/>
        <end position="246"/>
    </location>
</feature>
<dbReference type="GO" id="GO:0005524">
    <property type="term" value="F:ATP binding"/>
    <property type="evidence" value="ECO:0007669"/>
    <property type="project" value="UniProtKB-KW"/>
</dbReference>
<evidence type="ECO:0000256" key="3">
    <source>
        <dbReference type="ARBA" id="ARBA00022840"/>
    </source>
</evidence>
<dbReference type="PANTHER" id="PTHR43204:SF1">
    <property type="entry name" value="ABC TRANSPORTER I FAMILY MEMBER 6, CHLOROPLASTIC"/>
    <property type="match status" value="1"/>
</dbReference>
<dbReference type="PANTHER" id="PTHR43204">
    <property type="entry name" value="ABC TRANSPORTER I FAMILY MEMBER 6, CHLOROPLASTIC"/>
    <property type="match status" value="1"/>
</dbReference>
<evidence type="ECO:0000256" key="1">
    <source>
        <dbReference type="ARBA" id="ARBA00006216"/>
    </source>
</evidence>
<evidence type="ECO:0000259" key="4">
    <source>
        <dbReference type="PROSITE" id="PS50893"/>
    </source>
</evidence>
<dbReference type="InterPro" id="IPR010230">
    <property type="entry name" value="FeS-cluster_ATPase_SufC"/>
</dbReference>
<protein>
    <submittedName>
        <fullName evidence="5">Fe-S cluster assembly ATPase SufC</fullName>
    </submittedName>
</protein>
<comment type="caution">
    <text evidence="5">The sequence shown here is derived from an EMBL/GenBank/DDBJ whole genome shotgun (WGS) entry which is preliminary data.</text>
</comment>
<dbReference type="EMBL" id="LSZP01000028">
    <property type="protein sequence ID" value="KXU36231.1"/>
    <property type="molecule type" value="Genomic_DNA"/>
</dbReference>
<dbReference type="Gene3D" id="3.40.50.300">
    <property type="entry name" value="P-loop containing nucleotide triphosphate hydrolases"/>
    <property type="match status" value="1"/>
</dbReference>
<organism evidence="5 6">
    <name type="scientific">Cephaloticoccus capnophilus</name>
    <dbReference type="NCBI Taxonomy" id="1548208"/>
    <lineage>
        <taxon>Bacteria</taxon>
        <taxon>Pseudomonadati</taxon>
        <taxon>Verrucomicrobiota</taxon>
        <taxon>Opitutia</taxon>
        <taxon>Opitutales</taxon>
        <taxon>Opitutaceae</taxon>
        <taxon>Cephaloticoccus</taxon>
    </lineage>
</organism>
<accession>A0A139SP52</accession>
<dbReference type="Pfam" id="PF00005">
    <property type="entry name" value="ABC_tran"/>
    <property type="match status" value="1"/>
</dbReference>
<reference evidence="5 6" key="1">
    <citation type="submission" date="2016-02" db="EMBL/GenBank/DDBJ databases">
        <authorList>
            <person name="Wen L."/>
            <person name="He K."/>
            <person name="Yang H."/>
        </authorList>
    </citation>
    <scope>NUCLEOTIDE SEQUENCE [LARGE SCALE GENOMIC DNA]</scope>
    <source>
        <strain evidence="5 6">CV41</strain>
    </source>
</reference>
<dbReference type="SUPFAM" id="SSF52540">
    <property type="entry name" value="P-loop containing nucleoside triphosphate hydrolases"/>
    <property type="match status" value="1"/>
</dbReference>
<dbReference type="RefSeq" id="WP_068711318.1">
    <property type="nucleotide sequence ID" value="NZ_LSZP01000028.1"/>
</dbReference>
<proteinExistence type="inferred from homology"/>
<dbReference type="InterPro" id="IPR003593">
    <property type="entry name" value="AAA+_ATPase"/>
</dbReference>
<gene>
    <name evidence="5" type="primary">sufC</name>
    <name evidence="5" type="ORF">AXK12_03580</name>
</gene>
<dbReference type="CDD" id="cd03217">
    <property type="entry name" value="ABC_FeS_Assembly"/>
    <property type="match status" value="1"/>
</dbReference>
<evidence type="ECO:0000313" key="5">
    <source>
        <dbReference type="EMBL" id="KXU36231.1"/>
    </source>
</evidence>
<dbReference type="AlphaFoldDB" id="A0A139SP52"/>
<keyword evidence="3" id="KW-0067">ATP-binding</keyword>
<dbReference type="InterPro" id="IPR027417">
    <property type="entry name" value="P-loop_NTPase"/>
</dbReference>
<dbReference type="STRING" id="1548208.AXK12_03580"/>
<dbReference type="GO" id="GO:0016887">
    <property type="term" value="F:ATP hydrolysis activity"/>
    <property type="evidence" value="ECO:0007669"/>
    <property type="project" value="InterPro"/>
</dbReference>
<evidence type="ECO:0000313" key="6">
    <source>
        <dbReference type="Proteomes" id="UP000071392"/>
    </source>
</evidence>
<comment type="similarity">
    <text evidence="1">Belongs to the ABC transporter superfamily. Ycf16 family.</text>
</comment>
<dbReference type="PROSITE" id="PS50893">
    <property type="entry name" value="ABC_TRANSPORTER_2"/>
    <property type="match status" value="1"/>
</dbReference>
<sequence>MSLLEIRDLHIAIGEKPIVKGLSLTLRGGEVHAIMGPNGAGKSTLSKAIAGHPDYTVTGGDILLDGRSLLDMEPDERARAGIFLAFQYPSEIPGVSLANFLRAAVQARIPEGEELDAVAYYKRLYEKMDHLKIDRKFTSRAINEGFSGGEKKRCEILQMMMLEPEFVLMDETDSGLDIDALRIVAEGINSMRGPNFGALVITHYQRLLDYIVPDYVHVLYDGRIVKSGGKEIALELEAKGYDWVQNELAPAAVA</sequence>
<dbReference type="SMART" id="SM00382">
    <property type="entry name" value="AAA"/>
    <property type="match status" value="1"/>
</dbReference>